<organism evidence="1 2">
    <name type="scientific">Brassica cretica</name>
    <name type="common">Mustard</name>
    <dbReference type="NCBI Taxonomy" id="69181"/>
    <lineage>
        <taxon>Eukaryota</taxon>
        <taxon>Viridiplantae</taxon>
        <taxon>Streptophyta</taxon>
        <taxon>Embryophyta</taxon>
        <taxon>Tracheophyta</taxon>
        <taxon>Spermatophyta</taxon>
        <taxon>Magnoliopsida</taxon>
        <taxon>eudicotyledons</taxon>
        <taxon>Gunneridae</taxon>
        <taxon>Pentapetalae</taxon>
        <taxon>rosids</taxon>
        <taxon>malvids</taxon>
        <taxon>Brassicales</taxon>
        <taxon>Brassicaceae</taxon>
        <taxon>Brassiceae</taxon>
        <taxon>Brassica</taxon>
    </lineage>
</organism>
<proteinExistence type="predicted"/>
<evidence type="ECO:0000313" key="2">
    <source>
        <dbReference type="Proteomes" id="UP000712281"/>
    </source>
</evidence>
<accession>A0A8S9KM69</accession>
<comment type="caution">
    <text evidence="1">The sequence shown here is derived from an EMBL/GenBank/DDBJ whole genome shotgun (WGS) entry which is preliminary data.</text>
</comment>
<name>A0A8S9KM69_BRACR</name>
<reference evidence="1" key="1">
    <citation type="submission" date="2019-12" db="EMBL/GenBank/DDBJ databases">
        <title>Genome sequencing and annotation of Brassica cretica.</title>
        <authorList>
            <person name="Studholme D.J."/>
            <person name="Sarris P.F."/>
        </authorList>
    </citation>
    <scope>NUCLEOTIDE SEQUENCE</scope>
    <source>
        <strain evidence="1">PFS-001/15</strain>
        <tissue evidence="1">Leaf</tissue>
    </source>
</reference>
<dbReference type="AlphaFoldDB" id="A0A8S9KM69"/>
<protein>
    <submittedName>
        <fullName evidence="1">Uncharacterized protein</fullName>
    </submittedName>
</protein>
<evidence type="ECO:0000313" key="1">
    <source>
        <dbReference type="EMBL" id="KAF2595904.1"/>
    </source>
</evidence>
<dbReference type="EMBL" id="QGKW02000717">
    <property type="protein sequence ID" value="KAF2595904.1"/>
    <property type="molecule type" value="Genomic_DNA"/>
</dbReference>
<dbReference type="Proteomes" id="UP000712281">
    <property type="component" value="Unassembled WGS sequence"/>
</dbReference>
<sequence length="209" mass="23598">MVFREWDPERKRVGIAHEIPNLHQDYGISKQGKVHDDLIRRDQSGLIGLQRNMKKTGIDRGSKILRSTLYTDTCDLGSSSGDGLDNKGRSIMKKLVQGLVLPHKCTSAEAAKAGIRAHPNHDTFMDQSDKEVKLRWQILHLVSLNLQCKMELKETTRICWVKDDHWCLLRIWNKDAIVLSVLFCCGSVMSLDEENDVGQECIATDGVNG</sequence>
<gene>
    <name evidence="1" type="ORF">F2Q68_00011254</name>
</gene>